<dbReference type="PROSITE" id="PS52015">
    <property type="entry name" value="TONB_CTD"/>
    <property type="match status" value="1"/>
</dbReference>
<keyword evidence="4" id="KW-1003">Cell membrane</keyword>
<dbReference type="InterPro" id="IPR051045">
    <property type="entry name" value="TonB-dependent_transducer"/>
</dbReference>
<dbReference type="SUPFAM" id="SSF74653">
    <property type="entry name" value="TolA/TonB C-terminal domain"/>
    <property type="match status" value="1"/>
</dbReference>
<feature type="domain" description="TonB C-terminal" evidence="11">
    <location>
        <begin position="216"/>
        <end position="309"/>
    </location>
</feature>
<evidence type="ECO:0000256" key="7">
    <source>
        <dbReference type="ARBA" id="ARBA00022927"/>
    </source>
</evidence>
<dbReference type="InterPro" id="IPR037682">
    <property type="entry name" value="TonB_C"/>
</dbReference>
<feature type="region of interest" description="Disordered" evidence="10">
    <location>
        <begin position="126"/>
        <end position="159"/>
    </location>
</feature>
<dbReference type="Pfam" id="PF03544">
    <property type="entry name" value="TonB_C"/>
    <property type="match status" value="1"/>
</dbReference>
<organism evidence="12 13">
    <name type="scientific">Fluctibacter corallii</name>
    <dbReference type="NCBI Taxonomy" id="2984329"/>
    <lineage>
        <taxon>Bacteria</taxon>
        <taxon>Pseudomonadati</taxon>
        <taxon>Pseudomonadota</taxon>
        <taxon>Gammaproteobacteria</taxon>
        <taxon>Alteromonadales</taxon>
        <taxon>Alteromonadaceae</taxon>
        <taxon>Fluctibacter</taxon>
    </lineage>
</organism>
<evidence type="ECO:0000256" key="5">
    <source>
        <dbReference type="ARBA" id="ARBA00022519"/>
    </source>
</evidence>
<evidence type="ECO:0000256" key="2">
    <source>
        <dbReference type="ARBA" id="ARBA00006555"/>
    </source>
</evidence>
<evidence type="ECO:0000256" key="1">
    <source>
        <dbReference type="ARBA" id="ARBA00004383"/>
    </source>
</evidence>
<name>A0ABT3A904_9ALTE</name>
<proteinExistence type="inferred from homology"/>
<accession>A0ABT3A904</accession>
<evidence type="ECO:0000259" key="11">
    <source>
        <dbReference type="PROSITE" id="PS52015"/>
    </source>
</evidence>
<comment type="caution">
    <text evidence="12">The sequence shown here is derived from an EMBL/GenBank/DDBJ whole genome shotgun (WGS) entry which is preliminary data.</text>
</comment>
<evidence type="ECO:0000256" key="6">
    <source>
        <dbReference type="ARBA" id="ARBA00022692"/>
    </source>
</evidence>
<evidence type="ECO:0000256" key="10">
    <source>
        <dbReference type="SAM" id="MobiDB-lite"/>
    </source>
</evidence>
<dbReference type="Proteomes" id="UP001652504">
    <property type="component" value="Unassembled WGS sequence"/>
</dbReference>
<evidence type="ECO:0000256" key="3">
    <source>
        <dbReference type="ARBA" id="ARBA00022448"/>
    </source>
</evidence>
<keyword evidence="7" id="KW-0653">Protein transport</keyword>
<keyword evidence="13" id="KW-1185">Reference proteome</keyword>
<dbReference type="EMBL" id="JAOWKX010000005">
    <property type="protein sequence ID" value="MCV2885160.1"/>
    <property type="molecule type" value="Genomic_DNA"/>
</dbReference>
<keyword evidence="9" id="KW-0472">Membrane</keyword>
<evidence type="ECO:0000256" key="8">
    <source>
        <dbReference type="ARBA" id="ARBA00022989"/>
    </source>
</evidence>
<dbReference type="RefSeq" id="WP_263712451.1">
    <property type="nucleotide sequence ID" value="NZ_JAOWKX010000005.1"/>
</dbReference>
<evidence type="ECO:0000313" key="12">
    <source>
        <dbReference type="EMBL" id="MCV2885160.1"/>
    </source>
</evidence>
<evidence type="ECO:0000256" key="4">
    <source>
        <dbReference type="ARBA" id="ARBA00022475"/>
    </source>
</evidence>
<comment type="similarity">
    <text evidence="2">Belongs to the TonB family.</text>
</comment>
<keyword evidence="5" id="KW-0997">Cell inner membrane</keyword>
<evidence type="ECO:0000313" key="13">
    <source>
        <dbReference type="Proteomes" id="UP001652504"/>
    </source>
</evidence>
<dbReference type="Gene3D" id="3.30.1150.10">
    <property type="match status" value="1"/>
</dbReference>
<reference evidence="12 13" key="1">
    <citation type="submission" date="2022-10" db="EMBL/GenBank/DDBJ databases">
        <title>Aestuariibacter sp. AA17 isolated from Montipora capitata coral fragment.</title>
        <authorList>
            <person name="Emsley S.A."/>
            <person name="Pfannmuller K.M."/>
            <person name="Loughran R.M."/>
            <person name="Shlafstein M."/>
            <person name="Papke E."/>
            <person name="Saw J.H."/>
            <person name="Ushijima B."/>
            <person name="Videau P."/>
        </authorList>
    </citation>
    <scope>NUCLEOTIDE SEQUENCE [LARGE SCALE GENOMIC DNA]</scope>
    <source>
        <strain evidence="12 13">AA17</strain>
    </source>
</reference>
<keyword evidence="8" id="KW-1133">Transmembrane helix</keyword>
<dbReference type="NCBIfam" id="TIGR01352">
    <property type="entry name" value="tonB_Cterm"/>
    <property type="match status" value="1"/>
</dbReference>
<keyword evidence="6" id="KW-0812">Transmembrane</keyword>
<keyword evidence="3" id="KW-0813">Transport</keyword>
<gene>
    <name evidence="12" type="ORF">OE749_10700</name>
</gene>
<comment type="subcellular location">
    <subcellularLocation>
        <location evidence="1">Cell inner membrane</location>
        <topology evidence="1">Single-pass membrane protein</topology>
        <orientation evidence="1">Periplasmic side</orientation>
    </subcellularLocation>
</comment>
<evidence type="ECO:0000256" key="9">
    <source>
        <dbReference type="ARBA" id="ARBA00023136"/>
    </source>
</evidence>
<protein>
    <submittedName>
        <fullName evidence="12">Energy transducer TonB</fullName>
    </submittedName>
</protein>
<dbReference type="PANTHER" id="PTHR33446">
    <property type="entry name" value="PROTEIN TONB-RELATED"/>
    <property type="match status" value="1"/>
</dbReference>
<sequence length="311" mass="34517">MSSTRMGNVFLGFTSGNGKDEGMAIKKPHSSFVFIGAGLFAVLSFLAQDGIETRLYYLTDSQNKSAFIDDEGRAEVLLDTSMPLSFAKDAAPLAGHTLDALKGTNHVSSMQAASWVETVQRKAFSQHSKQASEQPTERLNSKKLIAKLKPPPEKLTTNARQTPLKTADINHQMHSTPVRLTNHRVGDKFLAVDSANVLVSTDKQHLLSEQKSDLVEKRITPVRLEGKLPRYPRRALRRGEEADIVVTFDVSVGGEVEKINFETEGNKQFQRAIVRALKKWRYVPGTKNGQVVPMKVSKKFKFLIPEDVANS</sequence>
<dbReference type="InterPro" id="IPR006260">
    <property type="entry name" value="TonB/TolA_C"/>
</dbReference>